<proteinExistence type="inferred from homology"/>
<dbReference type="AlphaFoldDB" id="A0A091B7X5"/>
<keyword evidence="5 6" id="KW-0482">Metalloprotease</keyword>
<dbReference type="InterPro" id="IPR001915">
    <property type="entry name" value="Peptidase_M48"/>
</dbReference>
<accession>A0A091B7X5</accession>
<evidence type="ECO:0000256" key="4">
    <source>
        <dbReference type="ARBA" id="ARBA00022833"/>
    </source>
</evidence>
<dbReference type="GO" id="GO:0004222">
    <property type="term" value="F:metalloendopeptidase activity"/>
    <property type="evidence" value="ECO:0007669"/>
    <property type="project" value="InterPro"/>
</dbReference>
<evidence type="ECO:0000256" key="2">
    <source>
        <dbReference type="ARBA" id="ARBA00022723"/>
    </source>
</evidence>
<keyword evidence="2" id="KW-0479">Metal-binding</keyword>
<comment type="caution">
    <text evidence="9">The sequence shown here is derived from an EMBL/GenBank/DDBJ whole genome shotgun (WGS) entry which is preliminary data.</text>
</comment>
<dbReference type="eggNOG" id="COG4784">
    <property type="taxonomic scope" value="Bacteria"/>
</dbReference>
<dbReference type="STRING" id="1384056.N787_01110"/>
<evidence type="ECO:0000313" key="9">
    <source>
        <dbReference type="EMBL" id="KFN46924.1"/>
    </source>
</evidence>
<name>A0A091B7X5_9GAMM</name>
<comment type="cofactor">
    <cofactor evidence="6">
        <name>Zn(2+)</name>
        <dbReference type="ChEBI" id="CHEBI:29105"/>
    </cofactor>
    <text evidence="6">Binds 1 zinc ion per subunit.</text>
</comment>
<dbReference type="OrthoDB" id="9810445at2"/>
<evidence type="ECO:0000256" key="1">
    <source>
        <dbReference type="ARBA" id="ARBA00022670"/>
    </source>
</evidence>
<dbReference type="GO" id="GO:0051603">
    <property type="term" value="P:proteolysis involved in protein catabolic process"/>
    <property type="evidence" value="ECO:0007669"/>
    <property type="project" value="TreeGrafter"/>
</dbReference>
<dbReference type="EMBL" id="AVCK01000012">
    <property type="protein sequence ID" value="KFN46924.1"/>
    <property type="molecule type" value="Genomic_DNA"/>
</dbReference>
<comment type="similarity">
    <text evidence="6">Belongs to the peptidase M48 family.</text>
</comment>
<evidence type="ECO:0000256" key="6">
    <source>
        <dbReference type="RuleBase" id="RU003983"/>
    </source>
</evidence>
<keyword evidence="1 6" id="KW-0645">Protease</keyword>
<feature type="domain" description="Peptidase M48" evidence="8">
    <location>
        <begin position="73"/>
        <end position="258"/>
    </location>
</feature>
<feature type="chain" id="PRO_5001869383" description="Peptidase M48 domain-containing protein" evidence="7">
    <location>
        <begin position="20"/>
        <end position="279"/>
    </location>
</feature>
<dbReference type="PATRIC" id="fig|1384056.3.peg.852"/>
<keyword evidence="10" id="KW-1185">Reference proteome</keyword>
<dbReference type="GO" id="GO:0046872">
    <property type="term" value="F:metal ion binding"/>
    <property type="evidence" value="ECO:0007669"/>
    <property type="project" value="UniProtKB-KW"/>
</dbReference>
<evidence type="ECO:0000256" key="7">
    <source>
        <dbReference type="SAM" id="SignalP"/>
    </source>
</evidence>
<evidence type="ECO:0000259" key="8">
    <source>
        <dbReference type="Pfam" id="PF01435"/>
    </source>
</evidence>
<evidence type="ECO:0000256" key="5">
    <source>
        <dbReference type="ARBA" id="ARBA00023049"/>
    </source>
</evidence>
<keyword evidence="3 6" id="KW-0378">Hydrolase</keyword>
<evidence type="ECO:0000313" key="10">
    <source>
        <dbReference type="Proteomes" id="UP000029393"/>
    </source>
</evidence>
<gene>
    <name evidence="9" type="ORF">N787_01110</name>
</gene>
<dbReference type="PANTHER" id="PTHR22726:SF1">
    <property type="entry name" value="METALLOENDOPEPTIDASE OMA1, MITOCHONDRIAL"/>
    <property type="match status" value="1"/>
</dbReference>
<evidence type="ECO:0000256" key="3">
    <source>
        <dbReference type="ARBA" id="ARBA00022801"/>
    </source>
</evidence>
<dbReference type="MEROPS" id="M48.019"/>
<dbReference type="GO" id="GO:0016020">
    <property type="term" value="C:membrane"/>
    <property type="evidence" value="ECO:0007669"/>
    <property type="project" value="TreeGrafter"/>
</dbReference>
<sequence>MNARLLIAAALALALSAPAAGFGRLGDAENLLRIGKRAAEAQKDITTEEEIELGRGIAANVFGAAPLVRDEALQRYVNRVGSWLAMHTERPDLPWRFGVIDSSDVNAFAMPGGTIVITAGLYDRLRDESELAAVLAHEISHVVEKHQVKAIQKAMGQDFANEMASEATGRSDNALVRRFGGKAFAAGTQVLARGLDKQDEYQADSHGMVIAARAGYNPFAMAGVLQTLDASGPQDRAMALMFSTHPTAASRLEMLEARVGTKLDAYAAAPAPDRMYRPR</sequence>
<reference evidence="9 10" key="1">
    <citation type="submission" date="2013-09" db="EMBL/GenBank/DDBJ databases">
        <title>Genome sequencing of Arenimonas metalli.</title>
        <authorList>
            <person name="Chen F."/>
            <person name="Wang G."/>
        </authorList>
    </citation>
    <scope>NUCLEOTIDE SEQUENCE [LARGE SCALE GENOMIC DNA]</scope>
    <source>
        <strain evidence="9 10">CF5-1</strain>
    </source>
</reference>
<keyword evidence="7" id="KW-0732">Signal</keyword>
<dbReference type="InterPro" id="IPR051156">
    <property type="entry name" value="Mito/Outer_Membr_Metalloprot"/>
</dbReference>
<dbReference type="RefSeq" id="WP_052575120.1">
    <property type="nucleotide sequence ID" value="NZ_AVCK01000012.1"/>
</dbReference>
<dbReference type="Gene3D" id="3.30.2010.10">
    <property type="entry name" value="Metalloproteases ('zincins'), catalytic domain"/>
    <property type="match status" value="1"/>
</dbReference>
<dbReference type="PANTHER" id="PTHR22726">
    <property type="entry name" value="METALLOENDOPEPTIDASE OMA1"/>
    <property type="match status" value="1"/>
</dbReference>
<dbReference type="Pfam" id="PF01435">
    <property type="entry name" value="Peptidase_M48"/>
    <property type="match status" value="1"/>
</dbReference>
<protein>
    <recommendedName>
        <fullName evidence="8">Peptidase M48 domain-containing protein</fullName>
    </recommendedName>
</protein>
<dbReference type="Proteomes" id="UP000029393">
    <property type="component" value="Unassembled WGS sequence"/>
</dbReference>
<organism evidence="9 10">
    <name type="scientific">Arenimonas metalli CF5-1</name>
    <dbReference type="NCBI Taxonomy" id="1384056"/>
    <lineage>
        <taxon>Bacteria</taxon>
        <taxon>Pseudomonadati</taxon>
        <taxon>Pseudomonadota</taxon>
        <taxon>Gammaproteobacteria</taxon>
        <taxon>Lysobacterales</taxon>
        <taxon>Lysobacteraceae</taxon>
        <taxon>Arenimonas</taxon>
    </lineage>
</organism>
<feature type="signal peptide" evidence="7">
    <location>
        <begin position="1"/>
        <end position="19"/>
    </location>
</feature>
<keyword evidence="4 6" id="KW-0862">Zinc</keyword>